<dbReference type="PANTHER" id="PTHR42929:SF5">
    <property type="entry name" value="ABC TRANSPORTER PERMEASE PROTEIN"/>
    <property type="match status" value="1"/>
</dbReference>
<keyword evidence="3 8" id="KW-0813">Transport</keyword>
<evidence type="ECO:0000256" key="7">
    <source>
        <dbReference type="ARBA" id="ARBA00023136"/>
    </source>
</evidence>
<evidence type="ECO:0000256" key="3">
    <source>
        <dbReference type="ARBA" id="ARBA00022448"/>
    </source>
</evidence>
<evidence type="ECO:0000256" key="1">
    <source>
        <dbReference type="ARBA" id="ARBA00004651"/>
    </source>
</evidence>
<dbReference type="Proteomes" id="UP000193200">
    <property type="component" value="Unassembled WGS sequence"/>
</dbReference>
<sequence length="302" mass="33679">MAPQAIGTDSQFTPQTGRRVEATREIRRERLKMFGLTVPALVMVTLFLGVPVAWLFGLSFYEDGQFTARHFTRMLEDSSYSRSLWLTVQISVAVTAFAMIVGYPVSYVLSQLPRRWAAIGLTFVVIPFWTSLLVRTYAWLILLQRKGVVNDALMSIGIIDEPLYLVHNVTGTIIGMSHIMLPFLILPLYANMKRIDLSLVKAAHSLGASPTFAFWTVYFPLSLPGFLAGALLVFVLSVGFYITPAILGGGRTIMISMLIERNVNLFFEWGAASSVAIVFLAVVLGIFWILNRFLAVERLMGE</sequence>
<feature type="transmembrane region" description="Helical" evidence="8">
    <location>
        <begin position="116"/>
        <end position="143"/>
    </location>
</feature>
<keyword evidence="6 8" id="KW-1133">Transmembrane helix</keyword>
<dbReference type="InParanoid" id="A0A1Y5TJ20"/>
<comment type="similarity">
    <text evidence="2">Belongs to the binding-protein-dependent transport system permease family. CysTW subfamily.</text>
</comment>
<protein>
    <submittedName>
        <fullName evidence="10">Putrescine transport system permease protein PotH</fullName>
    </submittedName>
</protein>
<keyword evidence="5 8" id="KW-0812">Transmembrane</keyword>
<evidence type="ECO:0000256" key="6">
    <source>
        <dbReference type="ARBA" id="ARBA00022989"/>
    </source>
</evidence>
<feature type="transmembrane region" description="Helical" evidence="8">
    <location>
        <begin position="84"/>
        <end position="109"/>
    </location>
</feature>
<name>A0A1Y5TJ20_9PROT</name>
<dbReference type="OrthoDB" id="9807047at2"/>
<dbReference type="Gene3D" id="1.10.3720.10">
    <property type="entry name" value="MetI-like"/>
    <property type="match status" value="1"/>
</dbReference>
<gene>
    <name evidence="10" type="primary">potH_3</name>
    <name evidence="10" type="ORF">OCH7691_02980</name>
</gene>
<keyword evidence="7 8" id="KW-0472">Membrane</keyword>
<accession>A0A1Y5TJ20</accession>
<dbReference type="PROSITE" id="PS50928">
    <property type="entry name" value="ABC_TM1"/>
    <property type="match status" value="1"/>
</dbReference>
<dbReference type="AlphaFoldDB" id="A0A1Y5TJ20"/>
<dbReference type="Pfam" id="PF00528">
    <property type="entry name" value="BPD_transp_1"/>
    <property type="match status" value="1"/>
</dbReference>
<keyword evidence="11" id="KW-1185">Reference proteome</keyword>
<evidence type="ECO:0000259" key="9">
    <source>
        <dbReference type="PROSITE" id="PS50928"/>
    </source>
</evidence>
<dbReference type="CDD" id="cd06261">
    <property type="entry name" value="TM_PBP2"/>
    <property type="match status" value="1"/>
</dbReference>
<dbReference type="InterPro" id="IPR000515">
    <property type="entry name" value="MetI-like"/>
</dbReference>
<reference evidence="10 11" key="1">
    <citation type="submission" date="2017-03" db="EMBL/GenBank/DDBJ databases">
        <authorList>
            <person name="Afonso C.L."/>
            <person name="Miller P.J."/>
            <person name="Scott M.A."/>
            <person name="Spackman E."/>
            <person name="Goraichik I."/>
            <person name="Dimitrov K.M."/>
            <person name="Suarez D.L."/>
            <person name="Swayne D.E."/>
        </authorList>
    </citation>
    <scope>NUCLEOTIDE SEQUENCE [LARGE SCALE GENOMIC DNA]</scope>
    <source>
        <strain evidence="10 11">CECT 7691</strain>
    </source>
</reference>
<dbReference type="EMBL" id="FWFR01000002">
    <property type="protein sequence ID" value="SLN65312.1"/>
    <property type="molecule type" value="Genomic_DNA"/>
</dbReference>
<proteinExistence type="inferred from homology"/>
<evidence type="ECO:0000256" key="5">
    <source>
        <dbReference type="ARBA" id="ARBA00022692"/>
    </source>
</evidence>
<feature type="transmembrane region" description="Helical" evidence="8">
    <location>
        <begin position="269"/>
        <end position="290"/>
    </location>
</feature>
<feature type="transmembrane region" description="Helical" evidence="8">
    <location>
        <begin position="34"/>
        <end position="56"/>
    </location>
</feature>
<dbReference type="SUPFAM" id="SSF161098">
    <property type="entry name" value="MetI-like"/>
    <property type="match status" value="1"/>
</dbReference>
<evidence type="ECO:0000256" key="8">
    <source>
        <dbReference type="RuleBase" id="RU363032"/>
    </source>
</evidence>
<organism evidence="10 11">
    <name type="scientific">Oceanibacterium hippocampi</name>
    <dbReference type="NCBI Taxonomy" id="745714"/>
    <lineage>
        <taxon>Bacteria</taxon>
        <taxon>Pseudomonadati</taxon>
        <taxon>Pseudomonadota</taxon>
        <taxon>Alphaproteobacteria</taxon>
        <taxon>Sneathiellales</taxon>
        <taxon>Sneathiellaceae</taxon>
        <taxon>Oceanibacterium</taxon>
    </lineage>
</organism>
<feature type="domain" description="ABC transmembrane type-1" evidence="9">
    <location>
        <begin position="84"/>
        <end position="290"/>
    </location>
</feature>
<feature type="transmembrane region" description="Helical" evidence="8">
    <location>
        <begin position="163"/>
        <end position="190"/>
    </location>
</feature>
<evidence type="ECO:0000256" key="2">
    <source>
        <dbReference type="ARBA" id="ARBA00007069"/>
    </source>
</evidence>
<feature type="transmembrane region" description="Helical" evidence="8">
    <location>
        <begin position="227"/>
        <end position="248"/>
    </location>
</feature>
<feature type="transmembrane region" description="Helical" evidence="8">
    <location>
        <begin position="202"/>
        <end position="221"/>
    </location>
</feature>
<evidence type="ECO:0000256" key="4">
    <source>
        <dbReference type="ARBA" id="ARBA00022475"/>
    </source>
</evidence>
<dbReference type="InterPro" id="IPR035906">
    <property type="entry name" value="MetI-like_sf"/>
</dbReference>
<comment type="subcellular location">
    <subcellularLocation>
        <location evidence="1 8">Cell membrane</location>
        <topology evidence="1 8">Multi-pass membrane protein</topology>
    </subcellularLocation>
</comment>
<evidence type="ECO:0000313" key="10">
    <source>
        <dbReference type="EMBL" id="SLN65312.1"/>
    </source>
</evidence>
<evidence type="ECO:0000313" key="11">
    <source>
        <dbReference type="Proteomes" id="UP000193200"/>
    </source>
</evidence>
<dbReference type="GO" id="GO:0005886">
    <property type="term" value="C:plasma membrane"/>
    <property type="evidence" value="ECO:0007669"/>
    <property type="project" value="UniProtKB-SubCell"/>
</dbReference>
<dbReference type="PANTHER" id="PTHR42929">
    <property type="entry name" value="INNER MEMBRANE ABC TRANSPORTER PERMEASE PROTEIN YDCU-RELATED-RELATED"/>
    <property type="match status" value="1"/>
</dbReference>
<dbReference type="GO" id="GO:0055085">
    <property type="term" value="P:transmembrane transport"/>
    <property type="evidence" value="ECO:0007669"/>
    <property type="project" value="InterPro"/>
</dbReference>
<keyword evidence="4" id="KW-1003">Cell membrane</keyword>